<feature type="domain" description="Phage tail collar" evidence="2">
    <location>
        <begin position="6"/>
        <end position="62"/>
    </location>
</feature>
<evidence type="ECO:0000313" key="3">
    <source>
        <dbReference type="EMBL" id="TXF90465.1"/>
    </source>
</evidence>
<dbReference type="Proteomes" id="UP000321907">
    <property type="component" value="Unassembled WGS sequence"/>
</dbReference>
<dbReference type="InterPro" id="IPR037053">
    <property type="entry name" value="Phage_tail_collar_dom_sf"/>
</dbReference>
<dbReference type="Pfam" id="PF07484">
    <property type="entry name" value="Collar"/>
    <property type="match status" value="1"/>
</dbReference>
<keyword evidence="4" id="KW-1185">Reference proteome</keyword>
<organism evidence="3 4">
    <name type="scientific">Neolewinella aurantiaca</name>
    <dbReference type="NCBI Taxonomy" id="2602767"/>
    <lineage>
        <taxon>Bacteria</taxon>
        <taxon>Pseudomonadati</taxon>
        <taxon>Bacteroidota</taxon>
        <taxon>Saprospiria</taxon>
        <taxon>Saprospirales</taxon>
        <taxon>Lewinellaceae</taxon>
        <taxon>Neolewinella</taxon>
    </lineage>
</organism>
<dbReference type="Gene3D" id="3.90.1340.10">
    <property type="entry name" value="Phage tail collar domain"/>
    <property type="match status" value="1"/>
</dbReference>
<evidence type="ECO:0000259" key="2">
    <source>
        <dbReference type="Pfam" id="PF07484"/>
    </source>
</evidence>
<dbReference type="OrthoDB" id="9810174at2"/>
<gene>
    <name evidence="3" type="ORF">FUA23_06670</name>
</gene>
<evidence type="ECO:0000256" key="1">
    <source>
        <dbReference type="SAM" id="MobiDB-lite"/>
    </source>
</evidence>
<reference evidence="3 4" key="1">
    <citation type="submission" date="2019-08" db="EMBL/GenBank/DDBJ databases">
        <title>Lewinella sp. strain SSH13 Genome sequencing and assembly.</title>
        <authorList>
            <person name="Kim I."/>
        </authorList>
    </citation>
    <scope>NUCLEOTIDE SEQUENCE [LARGE SCALE GENOMIC DNA]</scope>
    <source>
        <strain evidence="3 4">SSH13</strain>
    </source>
</reference>
<dbReference type="AlphaFoldDB" id="A0A5C7FVU3"/>
<evidence type="ECO:0000313" key="4">
    <source>
        <dbReference type="Proteomes" id="UP000321907"/>
    </source>
</evidence>
<comment type="caution">
    <text evidence="3">The sequence shown here is derived from an EMBL/GenBank/DDBJ whole genome shotgun (WGS) entry which is preliminary data.</text>
</comment>
<dbReference type="EMBL" id="VOXD01000007">
    <property type="protein sequence ID" value="TXF90465.1"/>
    <property type="molecule type" value="Genomic_DNA"/>
</dbReference>
<sequence>MEYYLGQIIMGGWNFAPRGTFRCDGQLLPIAQYTALFSLLGTTYGGDGRTTFGLPDLRGRVPMHEGTGPGLTSRPLGQRSGQESVTLTSNQIPAGLGSLQLGAGAGTLGQGGGNYLAANSLGESIFTATGPATPPATLNGVVGGGGNQSHNNMQPYLVITFCIASQGIFPSRN</sequence>
<protein>
    <submittedName>
        <fullName evidence="3">Phage tail protein</fullName>
    </submittedName>
</protein>
<dbReference type="SUPFAM" id="SSF88874">
    <property type="entry name" value="Receptor-binding domain of short tail fibre protein gp12"/>
    <property type="match status" value="1"/>
</dbReference>
<accession>A0A5C7FVU3</accession>
<feature type="region of interest" description="Disordered" evidence="1">
    <location>
        <begin position="58"/>
        <end position="83"/>
    </location>
</feature>
<dbReference type="InterPro" id="IPR011083">
    <property type="entry name" value="Phage_tail_collar_dom"/>
</dbReference>
<proteinExistence type="predicted"/>
<dbReference type="RefSeq" id="WP_147929946.1">
    <property type="nucleotide sequence ID" value="NZ_VOXD01000007.1"/>
</dbReference>
<name>A0A5C7FVU3_9BACT</name>